<name>A0ABQ2D801_9DEIO</name>
<dbReference type="EMBL" id="BMOD01000018">
    <property type="protein sequence ID" value="GGJ48217.1"/>
    <property type="molecule type" value="Genomic_DNA"/>
</dbReference>
<evidence type="ECO:0000313" key="2">
    <source>
        <dbReference type="Proteomes" id="UP000632222"/>
    </source>
</evidence>
<protein>
    <recommendedName>
        <fullName evidence="3">ABC transmembrane type-1 domain-containing protein</fullName>
    </recommendedName>
</protein>
<sequence>MDVLFVLGCFFAFYTFLGAGTNGGVLSCVILSVTYVPKLLDSWMRRFYKELSAMSADSYRNNLLLKKMVEHHTTPISKEEATHETQVA</sequence>
<comment type="caution">
    <text evidence="1">The sequence shown here is derived from an EMBL/GenBank/DDBJ whole genome shotgun (WGS) entry which is preliminary data.</text>
</comment>
<organism evidence="1 2">
    <name type="scientific">Deinococcus roseus</name>
    <dbReference type="NCBI Taxonomy" id="392414"/>
    <lineage>
        <taxon>Bacteria</taxon>
        <taxon>Thermotogati</taxon>
        <taxon>Deinococcota</taxon>
        <taxon>Deinococci</taxon>
        <taxon>Deinococcales</taxon>
        <taxon>Deinococcaceae</taxon>
        <taxon>Deinococcus</taxon>
    </lineage>
</organism>
<evidence type="ECO:0000313" key="1">
    <source>
        <dbReference type="EMBL" id="GGJ48217.1"/>
    </source>
</evidence>
<accession>A0ABQ2D801</accession>
<evidence type="ECO:0008006" key="3">
    <source>
        <dbReference type="Google" id="ProtNLM"/>
    </source>
</evidence>
<gene>
    <name evidence="1" type="ORF">GCM10008938_37780</name>
</gene>
<proteinExistence type="predicted"/>
<reference evidence="2" key="1">
    <citation type="journal article" date="2019" name="Int. J. Syst. Evol. Microbiol.">
        <title>The Global Catalogue of Microorganisms (GCM) 10K type strain sequencing project: providing services to taxonomists for standard genome sequencing and annotation.</title>
        <authorList>
            <consortium name="The Broad Institute Genomics Platform"/>
            <consortium name="The Broad Institute Genome Sequencing Center for Infectious Disease"/>
            <person name="Wu L."/>
            <person name="Ma J."/>
        </authorList>
    </citation>
    <scope>NUCLEOTIDE SEQUENCE [LARGE SCALE GENOMIC DNA]</scope>
    <source>
        <strain evidence="2">JCM 14370</strain>
    </source>
</reference>
<keyword evidence="2" id="KW-1185">Reference proteome</keyword>
<dbReference type="Proteomes" id="UP000632222">
    <property type="component" value="Unassembled WGS sequence"/>
</dbReference>